<evidence type="ECO:0000313" key="4">
    <source>
        <dbReference type="WBParaSite" id="Hba_13637"/>
    </source>
</evidence>
<feature type="chain" id="PRO_5013198692" evidence="2">
    <location>
        <begin position="16"/>
        <end position="382"/>
    </location>
</feature>
<keyword evidence="2" id="KW-0732">Signal</keyword>
<dbReference type="InterPro" id="IPR050214">
    <property type="entry name" value="Cys_Synth/Cystath_Beta-Synth"/>
</dbReference>
<dbReference type="PANTHER" id="PTHR10314">
    <property type="entry name" value="CYSTATHIONINE BETA-SYNTHASE"/>
    <property type="match status" value="1"/>
</dbReference>
<keyword evidence="1" id="KW-0812">Transmembrane</keyword>
<dbReference type="Gene3D" id="3.40.50.1100">
    <property type="match status" value="2"/>
</dbReference>
<keyword evidence="3" id="KW-1185">Reference proteome</keyword>
<name>A0A1I7X7N7_HETBA</name>
<sequence length="382" mass="43612">MLILYLLMIYRLADSASITPIKLHHLPLEKTLTQEEYEWRSNAIKKMWEERENMGHTPLIKFSNETATKTRTLKHRFVWALLQWAIVEGKVHSNSTVYDSTSGNTGASEAYMCTLVGLPYVAVVGDHFLGIQWFLLILTISLVRQITSNGGKIMKSTNVFHEILDQLEKDSSVHKKVPDYFVHSAGTGGTISSVGRYVARYNLPTKIVLSDSEFSLFYDYVEGKQLRYYYISDFLIRFTNESGSHLWVKPGVAGIGYGYNVKPIIFGETTRFTKTGRGLTLVFLYAQFLRVLYFFLQIIYFRKSTGDRLSVVTIICDPADFYESTYYNSTWLESSFAKQGGLNAIECWKNVIENSINNGSDFLDEGLVSCARDKLSYPLYLQ</sequence>
<dbReference type="InterPro" id="IPR036052">
    <property type="entry name" value="TrpB-like_PALP_sf"/>
</dbReference>
<evidence type="ECO:0000313" key="3">
    <source>
        <dbReference type="Proteomes" id="UP000095283"/>
    </source>
</evidence>
<accession>A0A1I7X7N7</accession>
<dbReference type="WBParaSite" id="Hba_13637">
    <property type="protein sequence ID" value="Hba_13637"/>
    <property type="gene ID" value="Hba_13637"/>
</dbReference>
<dbReference type="GO" id="GO:0019344">
    <property type="term" value="P:cysteine biosynthetic process"/>
    <property type="evidence" value="ECO:0007669"/>
    <property type="project" value="UniProtKB-ARBA"/>
</dbReference>
<feature type="transmembrane region" description="Helical" evidence="1">
    <location>
        <begin position="279"/>
        <end position="301"/>
    </location>
</feature>
<keyword evidence="1" id="KW-0472">Membrane</keyword>
<dbReference type="SUPFAM" id="SSF53686">
    <property type="entry name" value="Tryptophan synthase beta subunit-like PLP-dependent enzymes"/>
    <property type="match status" value="1"/>
</dbReference>
<evidence type="ECO:0000256" key="2">
    <source>
        <dbReference type="SAM" id="SignalP"/>
    </source>
</evidence>
<reference evidence="4" key="1">
    <citation type="submission" date="2016-11" db="UniProtKB">
        <authorList>
            <consortium name="WormBaseParasite"/>
        </authorList>
    </citation>
    <scope>IDENTIFICATION</scope>
</reference>
<dbReference type="AlphaFoldDB" id="A0A1I7X7N7"/>
<feature type="signal peptide" evidence="2">
    <location>
        <begin position="1"/>
        <end position="15"/>
    </location>
</feature>
<protein>
    <submittedName>
        <fullName evidence="4">PALP domain-containing protein</fullName>
    </submittedName>
</protein>
<dbReference type="Proteomes" id="UP000095283">
    <property type="component" value="Unplaced"/>
</dbReference>
<keyword evidence="1" id="KW-1133">Transmembrane helix</keyword>
<evidence type="ECO:0000256" key="1">
    <source>
        <dbReference type="SAM" id="Phobius"/>
    </source>
</evidence>
<proteinExistence type="predicted"/>
<organism evidence="3 4">
    <name type="scientific">Heterorhabditis bacteriophora</name>
    <name type="common">Entomopathogenic nematode worm</name>
    <dbReference type="NCBI Taxonomy" id="37862"/>
    <lineage>
        <taxon>Eukaryota</taxon>
        <taxon>Metazoa</taxon>
        <taxon>Ecdysozoa</taxon>
        <taxon>Nematoda</taxon>
        <taxon>Chromadorea</taxon>
        <taxon>Rhabditida</taxon>
        <taxon>Rhabditina</taxon>
        <taxon>Rhabditomorpha</taxon>
        <taxon>Strongyloidea</taxon>
        <taxon>Heterorhabditidae</taxon>
        <taxon>Heterorhabditis</taxon>
    </lineage>
</organism>